<dbReference type="OrthoDB" id="3698573at2"/>
<dbReference type="GO" id="GO:0016462">
    <property type="term" value="F:pyrophosphatase activity"/>
    <property type="evidence" value="ECO:0007669"/>
    <property type="project" value="TreeGrafter"/>
</dbReference>
<accession>A0A426RS02</accession>
<dbReference type="Pfam" id="PF02541">
    <property type="entry name" value="Ppx-GppA"/>
    <property type="match status" value="1"/>
</dbReference>
<dbReference type="EMBL" id="RWJI01000001">
    <property type="protein sequence ID" value="RRQ51777.1"/>
    <property type="molecule type" value="Genomic_DNA"/>
</dbReference>
<proteinExistence type="predicted"/>
<dbReference type="InterPro" id="IPR048951">
    <property type="entry name" value="Ppx_C"/>
</dbReference>
<dbReference type="SUPFAM" id="SSF109604">
    <property type="entry name" value="HD-domain/PDEase-like"/>
    <property type="match status" value="1"/>
</dbReference>
<gene>
    <name evidence="3" type="ORF">D7D48_02470</name>
</gene>
<dbReference type="PANTHER" id="PTHR30005">
    <property type="entry name" value="EXOPOLYPHOSPHATASE"/>
    <property type="match status" value="1"/>
</dbReference>
<dbReference type="InterPro" id="IPR043129">
    <property type="entry name" value="ATPase_NBD"/>
</dbReference>
<evidence type="ECO:0000259" key="2">
    <source>
        <dbReference type="Pfam" id="PF21697"/>
    </source>
</evidence>
<dbReference type="SUPFAM" id="SSF53067">
    <property type="entry name" value="Actin-like ATPase domain"/>
    <property type="match status" value="2"/>
</dbReference>
<evidence type="ECO:0000313" key="3">
    <source>
        <dbReference type="EMBL" id="RRQ51777.1"/>
    </source>
</evidence>
<dbReference type="Gene3D" id="3.30.420.40">
    <property type="match status" value="1"/>
</dbReference>
<evidence type="ECO:0000259" key="1">
    <source>
        <dbReference type="Pfam" id="PF02541"/>
    </source>
</evidence>
<sequence>MRAVRQAVIDIGSNTVRLVVYAGSPRAPLPIYNEKSRVKLGACLAGDGEIDKATMKKALAALARFETLARTMKVDSLRVVATAATREAKNGQELVEKAAALGINVDVLDGDAEATAAGYGVLSDNPFANGYVGDLGGGSLELIRIADGTLGARVSLPLGTLRHDILTGKSSKQITQMLRDDIAKTMGQSAFPIETGLPFYMIGGSWRTFARLHMHETGYPLTILSNYEIPPEAPELLTPLVQDKDALTRSNVVAAGRISALPSATALLSGIVGLLMPSKLVTSIYGLREGLLYEQLTAEERSQDPLIAAARFEGARLGRFPFHGDALAEWIAPVFAGQGAQDARLCRVACLLSDSVWNVNPEYRADHALDLALDGSWPGVSASDRAVIAAALWTVHAGKRTLPEMLTALAKPGALAQAVIWGLAIRLAHRLDGGTGGALPDSRIDGDGATLRLHLSGSAVRLQSNSVARRLQALGEALGYAQTEIMG</sequence>
<keyword evidence="4" id="KW-1185">Reference proteome</keyword>
<dbReference type="Gene3D" id="3.30.420.150">
    <property type="entry name" value="Exopolyphosphatase. Domain 2"/>
    <property type="match status" value="1"/>
</dbReference>
<organism evidence="3 4">
    <name type="scientific">Sphingorhabdus wooponensis</name>
    <dbReference type="NCBI Taxonomy" id="940136"/>
    <lineage>
        <taxon>Bacteria</taxon>
        <taxon>Pseudomonadati</taxon>
        <taxon>Pseudomonadota</taxon>
        <taxon>Alphaproteobacteria</taxon>
        <taxon>Sphingomonadales</taxon>
        <taxon>Sphingomonadaceae</taxon>
        <taxon>Sphingorhabdus</taxon>
    </lineage>
</organism>
<dbReference type="Pfam" id="PF21697">
    <property type="entry name" value="Ppx_C"/>
    <property type="match status" value="1"/>
</dbReference>
<name>A0A426RS02_9SPHN</name>
<protein>
    <submittedName>
        <fullName evidence="3">Ppx/GppA family phosphatase</fullName>
    </submittedName>
</protein>
<dbReference type="AlphaFoldDB" id="A0A426RS02"/>
<dbReference type="InterPro" id="IPR050273">
    <property type="entry name" value="GppA/Ppx_hydrolase"/>
</dbReference>
<comment type="caution">
    <text evidence="3">The sequence shown here is derived from an EMBL/GenBank/DDBJ whole genome shotgun (WGS) entry which is preliminary data.</text>
</comment>
<reference evidence="3 4" key="1">
    <citation type="submission" date="2018-12" db="EMBL/GenBank/DDBJ databases">
        <authorList>
            <person name="Kim S.-J."/>
            <person name="Jung G.-Y."/>
        </authorList>
    </citation>
    <scope>NUCLEOTIDE SEQUENCE [LARGE SCALE GENOMIC DNA]</scope>
    <source>
        <strain evidence="3 4">03SU3-P</strain>
    </source>
</reference>
<feature type="domain" description="Exopolyphosphatase C-terminal" evidence="2">
    <location>
        <begin position="318"/>
        <end position="480"/>
    </location>
</feature>
<dbReference type="Proteomes" id="UP000268553">
    <property type="component" value="Unassembled WGS sequence"/>
</dbReference>
<evidence type="ECO:0000313" key="4">
    <source>
        <dbReference type="Proteomes" id="UP000268553"/>
    </source>
</evidence>
<dbReference type="InterPro" id="IPR003695">
    <property type="entry name" value="Ppx_GppA_N"/>
</dbReference>
<dbReference type="PANTHER" id="PTHR30005:SF0">
    <property type="entry name" value="RETROGRADE REGULATION PROTEIN 2"/>
    <property type="match status" value="1"/>
</dbReference>
<dbReference type="Gene3D" id="1.10.3210.10">
    <property type="entry name" value="Hypothetical protein af1432"/>
    <property type="match status" value="1"/>
</dbReference>
<feature type="domain" description="Ppx/GppA phosphatase N-terminal" evidence="1">
    <location>
        <begin position="27"/>
        <end position="297"/>
    </location>
</feature>
<dbReference type="CDD" id="cd24052">
    <property type="entry name" value="ASKHA_NBD_HpPPX-GppA-like"/>
    <property type="match status" value="1"/>
</dbReference>